<dbReference type="InterPro" id="IPR027417">
    <property type="entry name" value="P-loop_NTPase"/>
</dbReference>
<dbReference type="Gene3D" id="3.40.50.300">
    <property type="entry name" value="P-loop containing nucleotide triphosphate hydrolases"/>
    <property type="match status" value="1"/>
</dbReference>
<sequence length="239" mass="26179">MRSFVSGSTVAEFPRWVKPCRIENKVGTCYSEVMATHLLKRAPERSRPILNPAPGVALALARLHEACGPARYSFALWMASQRPGPVFWIAPEWGASPLNADGMARFVHPGRVIFITPRRPEDVLWCMEETLRAGQVPLVVADLPGLPALTPVRRLHLAAETGTRESGQAPLGLILTPGEGGAQGIESRWHMTPAHTAGAEGWRLTRLRARTSPRQSWLLSGLPDKPRLSPTELHESLSA</sequence>
<dbReference type="SUPFAM" id="SSF52540">
    <property type="entry name" value="P-loop containing nucleoside triphosphate hydrolases"/>
    <property type="match status" value="1"/>
</dbReference>
<keyword evidence="3" id="KW-1185">Reference proteome</keyword>
<name>A0A1I4M0U2_9RHOB</name>
<reference evidence="2 3" key="1">
    <citation type="submission" date="2016-10" db="EMBL/GenBank/DDBJ databases">
        <authorList>
            <person name="de Groot N.N."/>
        </authorList>
    </citation>
    <scope>NUCLEOTIDE SEQUENCE [LARGE SCALE GENOMIC DNA]</scope>
    <source>
        <strain evidence="2 3">DSM 15283</strain>
    </source>
</reference>
<dbReference type="Proteomes" id="UP000199144">
    <property type="component" value="Unassembled WGS sequence"/>
</dbReference>
<evidence type="ECO:0000313" key="2">
    <source>
        <dbReference type="EMBL" id="SFL96587.1"/>
    </source>
</evidence>
<feature type="compositionally biased region" description="Basic and acidic residues" evidence="1">
    <location>
        <begin position="224"/>
        <end position="239"/>
    </location>
</feature>
<organism evidence="2 3">
    <name type="scientific">Shimia aestuarii</name>
    <dbReference type="NCBI Taxonomy" id="254406"/>
    <lineage>
        <taxon>Bacteria</taxon>
        <taxon>Pseudomonadati</taxon>
        <taxon>Pseudomonadota</taxon>
        <taxon>Alphaproteobacteria</taxon>
        <taxon>Rhodobacterales</taxon>
        <taxon>Roseobacteraceae</taxon>
    </lineage>
</organism>
<dbReference type="STRING" id="254406.SAMN04488042_102316"/>
<accession>A0A1I4M0U2</accession>
<dbReference type="AlphaFoldDB" id="A0A1I4M0U2"/>
<dbReference type="EMBL" id="FOTQ01000002">
    <property type="protein sequence ID" value="SFL96587.1"/>
    <property type="molecule type" value="Genomic_DNA"/>
</dbReference>
<proteinExistence type="predicted"/>
<feature type="region of interest" description="Disordered" evidence="1">
    <location>
        <begin position="218"/>
        <end position="239"/>
    </location>
</feature>
<evidence type="ECO:0000313" key="3">
    <source>
        <dbReference type="Proteomes" id="UP000199144"/>
    </source>
</evidence>
<gene>
    <name evidence="2" type="ORF">SAMN04488042_102316</name>
</gene>
<protein>
    <submittedName>
        <fullName evidence="2">Protein ImuA</fullName>
    </submittedName>
</protein>
<evidence type="ECO:0000256" key="1">
    <source>
        <dbReference type="SAM" id="MobiDB-lite"/>
    </source>
</evidence>